<proteinExistence type="predicted"/>
<name>A0A6J6H9H2_9ZZZZ</name>
<dbReference type="Gene3D" id="2.60.270.50">
    <property type="match status" value="1"/>
</dbReference>
<reference evidence="1" key="1">
    <citation type="submission" date="2020-05" db="EMBL/GenBank/DDBJ databases">
        <authorList>
            <person name="Chiriac C."/>
            <person name="Salcher M."/>
            <person name="Ghai R."/>
            <person name="Kavagutti S V."/>
        </authorList>
    </citation>
    <scope>NUCLEOTIDE SEQUENCE</scope>
</reference>
<dbReference type="AlphaFoldDB" id="A0A6J6H9H2"/>
<evidence type="ECO:0000313" key="1">
    <source>
        <dbReference type="EMBL" id="CAB4607854.1"/>
    </source>
</evidence>
<gene>
    <name evidence="1" type="ORF">UFOPK1835_00887</name>
</gene>
<organism evidence="1">
    <name type="scientific">freshwater metagenome</name>
    <dbReference type="NCBI Taxonomy" id="449393"/>
    <lineage>
        <taxon>unclassified sequences</taxon>
        <taxon>metagenomes</taxon>
        <taxon>ecological metagenomes</taxon>
    </lineage>
</organism>
<protein>
    <submittedName>
        <fullName evidence="1">Unannotated protein</fullName>
    </submittedName>
</protein>
<sequence>MRNRFHIAALFVAFLCLVVAVVVVGPGLSNSAGAFGSVDSSVLGQKSVHEKITRTLGCTAEQAMSNCLQPLSIDVLAGRDGTFGAVGEPDDPLDGFPNASARHCDNVDYGYGSFQTLAEAQVSFDNCLEWFQSYLDFAVTSAAKLLKADGTIDPASTDLVNAFGSTYNACSFPDPKKGSTSNDSAKCNVLNGLGRALHAYEDVWSHSNWGDFADPAKASNLNNPIGLANTDQPWFMAYPGVRSAPVPQDFLSGCDDSIPINDCAQGNSNPQGEITWSYRTGHSVVNKDNGDVQPNSCAASNPMTVRGKVVVEGTTNFSRATTGACGAARRAWSDLQAALVTKYGSATAASMIRAISMDHPLTECSVSGTAAKADSPPVGDRSSSRSVTIVVVNNTSAPLTCGTAMLDGGEWASYPPDSIATGASALWRTQSNGFATGTQGRATLAIGSPSSTLTIDWNNPYWGSNAYACTTTGGFRCSRSGGDGNDSTITVTLSPG</sequence>
<dbReference type="EMBL" id="CAEZUP010000030">
    <property type="protein sequence ID" value="CAB4607854.1"/>
    <property type="molecule type" value="Genomic_DNA"/>
</dbReference>
<accession>A0A6J6H9H2</accession>